<name>A0A0H3XKL6_9MOLU</name>
<evidence type="ECO:0000313" key="2">
    <source>
        <dbReference type="Proteomes" id="UP000035661"/>
    </source>
</evidence>
<reference evidence="2" key="2">
    <citation type="submission" date="2015-06" db="EMBL/GenBank/DDBJ databases">
        <title>Complete genome sequence of Spiroplasma eriocheiris TDA-040725-5 (DSM 21848).</title>
        <authorList>
            <person name="Lo W.-S."/>
            <person name="Kuo C.-H."/>
        </authorList>
    </citation>
    <scope>NUCLEOTIDE SEQUENCE [LARGE SCALE GENOMIC DNA]</scope>
    <source>
        <strain evidence="2">TDA-040725-5</strain>
    </source>
</reference>
<evidence type="ECO:0000313" key="1">
    <source>
        <dbReference type="EMBL" id="AKM53969.1"/>
    </source>
</evidence>
<dbReference type="PATRIC" id="fig|743698.3.peg.390"/>
<dbReference type="EMBL" id="CP011856">
    <property type="protein sequence ID" value="AKM53969.1"/>
    <property type="molecule type" value="Genomic_DNA"/>
</dbReference>
<sequence length="235" mass="27290">MEKTYVIKVLAKKDAKLNYRPAIELTQRMLQKQLDTDENIKVTLRFKWYRPSQAVFENLYLYAVHGTKEGFKRYHDLFPTVEFKEVVSFKALYKAVMNIFVKVDDERLKNGDDLVSATDFSNFLVTIINEVVKTNFIKLSFYDKNQDNSKTLEFITHVLGGMCLGIAKWFGYSLIILEEGHALLSKIFMNNLEKIKETKVIDSIESINASLFLIDDTITYLEDSSYLTEEFNPSL</sequence>
<reference evidence="1 2" key="1">
    <citation type="journal article" date="2015" name="Genome Biol. Evol.">
        <title>Found and Lost: The Fates of Horizontally Acquired Genes in Arthropod-Symbiotic Spiroplasma.</title>
        <authorList>
            <person name="Lo W.S."/>
            <person name="Gasparich G.E."/>
            <person name="Kuo C.H."/>
        </authorList>
    </citation>
    <scope>NUCLEOTIDE SEQUENCE [LARGE SCALE GENOMIC DNA]</scope>
    <source>
        <strain evidence="2">TDA-040725-5</strain>
    </source>
</reference>
<dbReference type="STRING" id="315358.SERIO_v1c03890"/>
<proteinExistence type="predicted"/>
<dbReference type="AlphaFoldDB" id="A0A0H3XKL6"/>
<dbReference type="RefSeq" id="WP_047791223.1">
    <property type="nucleotide sequence ID" value="NZ_CP011856.1"/>
</dbReference>
<accession>A0A0H3XKL6</accession>
<dbReference type="Proteomes" id="UP000035661">
    <property type="component" value="Chromosome"/>
</dbReference>
<keyword evidence="2" id="KW-1185">Reference proteome</keyword>
<gene>
    <name evidence="1" type="ORF">SERIO_v1c03890</name>
</gene>
<protein>
    <submittedName>
        <fullName evidence="1">Uncharacterized protein</fullName>
    </submittedName>
</protein>
<dbReference type="KEGG" id="seri:SERIO_v1c03890"/>
<organism evidence="1 2">
    <name type="scientific">Spiroplasma eriocheiris</name>
    <dbReference type="NCBI Taxonomy" id="315358"/>
    <lineage>
        <taxon>Bacteria</taxon>
        <taxon>Bacillati</taxon>
        <taxon>Mycoplasmatota</taxon>
        <taxon>Mollicutes</taxon>
        <taxon>Entomoplasmatales</taxon>
        <taxon>Spiroplasmataceae</taxon>
        <taxon>Spiroplasma</taxon>
    </lineage>
</organism>